<dbReference type="SUPFAM" id="SSF52540">
    <property type="entry name" value="P-loop containing nucleoside triphosphate hydrolases"/>
    <property type="match status" value="1"/>
</dbReference>
<dbReference type="CDD" id="cd06170">
    <property type="entry name" value="LuxR_C_like"/>
    <property type="match status" value="1"/>
</dbReference>
<dbReference type="Proteomes" id="UP000325458">
    <property type="component" value="Chromosome"/>
</dbReference>
<dbReference type="InterPro" id="IPR027417">
    <property type="entry name" value="P-loop_NTPase"/>
</dbReference>
<dbReference type="Pfam" id="PF00196">
    <property type="entry name" value="GerE"/>
    <property type="match status" value="1"/>
</dbReference>
<feature type="domain" description="HTH luxR-type" evidence="4">
    <location>
        <begin position="908"/>
        <end position="973"/>
    </location>
</feature>
<dbReference type="Gene3D" id="1.10.10.10">
    <property type="entry name" value="Winged helix-like DNA-binding domain superfamily/Winged helix DNA-binding domain"/>
    <property type="match status" value="1"/>
</dbReference>
<evidence type="ECO:0000259" key="4">
    <source>
        <dbReference type="PROSITE" id="PS50043"/>
    </source>
</evidence>
<keyword evidence="1" id="KW-0547">Nucleotide-binding</keyword>
<dbReference type="Pfam" id="PF13191">
    <property type="entry name" value="AAA_16"/>
    <property type="match status" value="1"/>
</dbReference>
<dbReference type="GO" id="GO:0004016">
    <property type="term" value="F:adenylate cyclase activity"/>
    <property type="evidence" value="ECO:0007669"/>
    <property type="project" value="TreeGrafter"/>
</dbReference>
<evidence type="ECO:0000256" key="3">
    <source>
        <dbReference type="SAM" id="MobiDB-lite"/>
    </source>
</evidence>
<dbReference type="SMART" id="SM00421">
    <property type="entry name" value="HTH_LUXR"/>
    <property type="match status" value="1"/>
</dbReference>
<dbReference type="InterPro" id="IPR000792">
    <property type="entry name" value="Tscrpt_reg_LuxR_C"/>
</dbReference>
<keyword evidence="2" id="KW-0067">ATP-binding</keyword>
<dbReference type="GO" id="GO:0006355">
    <property type="term" value="P:regulation of DNA-templated transcription"/>
    <property type="evidence" value="ECO:0007669"/>
    <property type="project" value="InterPro"/>
</dbReference>
<dbReference type="GO" id="GO:0003677">
    <property type="term" value="F:DNA binding"/>
    <property type="evidence" value="ECO:0007669"/>
    <property type="project" value="InterPro"/>
</dbReference>
<evidence type="ECO:0000313" key="5">
    <source>
        <dbReference type="EMBL" id="QEV54353.1"/>
    </source>
</evidence>
<evidence type="ECO:0000256" key="2">
    <source>
        <dbReference type="ARBA" id="ARBA00022840"/>
    </source>
</evidence>
<name>A0AAE6NLW8_STRPT</name>
<dbReference type="KEGG" id="spla:CP981_24435"/>
<accession>A0AAE6NLW8</accession>
<organism evidence="5 6">
    <name type="scientific">Streptomyces platensis</name>
    <dbReference type="NCBI Taxonomy" id="58346"/>
    <lineage>
        <taxon>Bacteria</taxon>
        <taxon>Bacillati</taxon>
        <taxon>Actinomycetota</taxon>
        <taxon>Actinomycetes</taxon>
        <taxon>Kitasatosporales</taxon>
        <taxon>Streptomycetaceae</taxon>
        <taxon>Streptomyces</taxon>
    </lineage>
</organism>
<feature type="region of interest" description="Disordered" evidence="3">
    <location>
        <begin position="1"/>
        <end position="37"/>
    </location>
</feature>
<gene>
    <name evidence="5" type="ORF">CP981_24435</name>
</gene>
<dbReference type="GO" id="GO:0005737">
    <property type="term" value="C:cytoplasm"/>
    <property type="evidence" value="ECO:0007669"/>
    <property type="project" value="TreeGrafter"/>
</dbReference>
<dbReference type="Gene3D" id="1.25.40.10">
    <property type="entry name" value="Tetratricopeptide repeat domain"/>
    <property type="match status" value="1"/>
</dbReference>
<dbReference type="PRINTS" id="PR00038">
    <property type="entry name" value="HTHLUXR"/>
</dbReference>
<reference evidence="5 6" key="1">
    <citation type="submission" date="2017-09" db="EMBL/GenBank/DDBJ databases">
        <authorList>
            <person name="Lee N."/>
            <person name="Cho B.-K."/>
        </authorList>
    </citation>
    <scope>NUCLEOTIDE SEQUENCE [LARGE SCALE GENOMIC DNA]</scope>
    <source>
        <strain evidence="5 6">ATCC 23948</strain>
    </source>
</reference>
<dbReference type="InterPro" id="IPR036388">
    <property type="entry name" value="WH-like_DNA-bd_sf"/>
</dbReference>
<dbReference type="PROSITE" id="PS50043">
    <property type="entry name" value="HTH_LUXR_2"/>
    <property type="match status" value="1"/>
</dbReference>
<feature type="compositionally biased region" description="Pro residues" evidence="3">
    <location>
        <begin position="1"/>
        <end position="11"/>
    </location>
</feature>
<dbReference type="AlphaFoldDB" id="A0AAE6NLW8"/>
<evidence type="ECO:0000313" key="6">
    <source>
        <dbReference type="Proteomes" id="UP000325458"/>
    </source>
</evidence>
<dbReference type="PANTHER" id="PTHR16305:SF35">
    <property type="entry name" value="TRANSCRIPTIONAL ACTIVATOR DOMAIN"/>
    <property type="match status" value="1"/>
</dbReference>
<proteinExistence type="predicted"/>
<protein>
    <submittedName>
        <fullName evidence="5">LuxR family transcriptional regulator</fullName>
    </submittedName>
</protein>
<dbReference type="InterPro" id="IPR016032">
    <property type="entry name" value="Sig_transdc_resp-reg_C-effctor"/>
</dbReference>
<dbReference type="EMBL" id="CP023691">
    <property type="protein sequence ID" value="QEV54353.1"/>
    <property type="molecule type" value="Genomic_DNA"/>
</dbReference>
<dbReference type="InterPro" id="IPR041664">
    <property type="entry name" value="AAA_16"/>
</dbReference>
<dbReference type="InterPro" id="IPR011990">
    <property type="entry name" value="TPR-like_helical_dom_sf"/>
</dbReference>
<dbReference type="SUPFAM" id="SSF46894">
    <property type="entry name" value="C-terminal effector domain of the bipartite response regulators"/>
    <property type="match status" value="1"/>
</dbReference>
<dbReference type="PANTHER" id="PTHR16305">
    <property type="entry name" value="TESTICULAR SOLUBLE ADENYLYL CYCLASE"/>
    <property type="match status" value="1"/>
</dbReference>
<dbReference type="GO" id="GO:0005524">
    <property type="term" value="F:ATP binding"/>
    <property type="evidence" value="ECO:0007669"/>
    <property type="project" value="UniProtKB-KW"/>
</dbReference>
<sequence length="977" mass="103498">MGPPAPRPIHPAPTRASPEADGVTAGQQHRPSEGHWPLVGRDAEWASLDAVADDVVRGRPRVVRLEGPAGIGKSALLNAWCRGDDRFRVLRTRCHPLAGQCAFGAVRQLFQPLVASDGEGVREALLAGGTAVQQLLAGGGVSLDPAPSGSGAREALLAGLDRFAQRLTDQQPLLLVVDRLHWIDPQSLGWLVRFLRSGCTRPVLMVVVTPTAEQDRPDPLFAELLHPSHCHTISLGPLGVPDVQRLAQAVWEGADPDPSFCVTCHTTTGGHPLYVRALLQHAQLSGLRPTAEFQDRIRTVSLPTLRREILQCLSQGPPEAVDLAQALAVMGDGRPRHLLAAHCGRGEAVVRAAASDLRGLGLLRADGDLSFVHEVVRDTILETMSPEELGQRHARAAHVSYLGGRPDEEIAAHLLAADPVPGTWAVPVLRRAADEALRRGAPEQAAGYLRCALRQPAQAAESGPVLLQLAVATSSSNAVQAVSYATDALEVLSGTAERREALSLLTSCLLLAPGSGMALSDVDRLFTGGSERGDGGRTDRELDLRLRVLRTWAQCERPTACISTLQPGDDHLLGRTPGERQLLALQAFAALWAGQSAPSIGALLDRATAILPVLSHKTFPLYYFVAHTLLHLDELDKADQLRAQLVKGIEGKGMALLDRSVTAYQAALALRRGDVAEALDTAERAVGIGRATGRPPYAALLDSIRIDALLAQGRVEAAKQVAIGRAAEGPTQEDWEPPMFLMSLAALRTAQGDTRAGLSLLYECGHHVDAAGAVSPAVCPWRSRAAAAHLVLGETGAAQELVAEELDLARRCQIPRAVGVALRMAGKLASGGRRMELLSEAVDVLAATPARLELSLTLHDLGVASTDRGDLAGARSALRTGLTLATECGATGLAKRLRQRLHDTGGRAANVAGMLTPGEERVSALAAKGHSNKEIAEQLFVSVRTVETHLTGAYRKLGIARRNELAAAIAASGTGDE</sequence>
<evidence type="ECO:0000256" key="1">
    <source>
        <dbReference type="ARBA" id="ARBA00022741"/>
    </source>
</evidence>